<accession>A0AA35XJD0</accession>
<protein>
    <submittedName>
        <fullName evidence="2">Alpha- and gamma-adaptin-binding protein p34</fullName>
    </submittedName>
</protein>
<dbReference type="Proteomes" id="UP001174909">
    <property type="component" value="Unassembled WGS sequence"/>
</dbReference>
<dbReference type="PANTHER" id="PTHR14659:SF1">
    <property type="entry name" value="ALPHA- AND GAMMA-ADAPTIN-BINDING PROTEIN P34"/>
    <property type="match status" value="1"/>
</dbReference>
<dbReference type="PANTHER" id="PTHR14659">
    <property type="entry name" value="ALPHA- AND GAMMA-ADAPTIN-BINDING PROTEIN P34"/>
    <property type="match status" value="1"/>
</dbReference>
<organism evidence="2 3">
    <name type="scientific">Geodia barretti</name>
    <name type="common">Barrett's horny sponge</name>
    <dbReference type="NCBI Taxonomy" id="519541"/>
    <lineage>
        <taxon>Eukaryota</taxon>
        <taxon>Metazoa</taxon>
        <taxon>Porifera</taxon>
        <taxon>Demospongiae</taxon>
        <taxon>Heteroscleromorpha</taxon>
        <taxon>Tetractinellida</taxon>
        <taxon>Astrophorina</taxon>
        <taxon>Geodiidae</taxon>
        <taxon>Geodia</taxon>
    </lineage>
</organism>
<feature type="compositionally biased region" description="Polar residues" evidence="1">
    <location>
        <begin position="207"/>
        <end position="217"/>
    </location>
</feature>
<proteinExistence type="predicted"/>
<dbReference type="AlphaFoldDB" id="A0AA35XJD0"/>
<dbReference type="InterPro" id="IPR019341">
    <property type="entry name" value="Alpha/Gamma-adaptin-bd_p34"/>
</dbReference>
<sequence>MAEDDIENRVCVVDCCTGSDGSTAARLLSELTGTSCSPENIVGHVKWAISNRYYEAEVCLEVKSDLDEDKGAWQALIAICNLNQPSSVKKAYLVWEELPTEATPPVSLLVGVVDGCGLREGVRGEVVQWCLKRGVELVEWELDPPKNEEDGEEDFPESVGVARVSEALQAHMWPEMSLKKHGRRGGDENSGTAGAMCNGGNDETERTCGSTDVSSTAVKDLTTVEETRQSPDGKDTEMSVCSGSSSATGGSLKSPPTDESSSSRLNELLGSSGMETLERGGEKGVEDFEALFAKFADMKTHAQSLPHEERKAYAEKVRLCFNDIVLLFMGTIGGDVILECNRR</sequence>
<reference evidence="2" key="1">
    <citation type="submission" date="2023-03" db="EMBL/GenBank/DDBJ databases">
        <authorList>
            <person name="Steffen K."/>
            <person name="Cardenas P."/>
        </authorList>
    </citation>
    <scope>NUCLEOTIDE SEQUENCE</scope>
</reference>
<evidence type="ECO:0000313" key="3">
    <source>
        <dbReference type="Proteomes" id="UP001174909"/>
    </source>
</evidence>
<keyword evidence="3" id="KW-1185">Reference proteome</keyword>
<dbReference type="EMBL" id="CASHTH010004067">
    <property type="protein sequence ID" value="CAI8053067.1"/>
    <property type="molecule type" value="Genomic_DNA"/>
</dbReference>
<evidence type="ECO:0000313" key="2">
    <source>
        <dbReference type="EMBL" id="CAI8053067.1"/>
    </source>
</evidence>
<feature type="region of interest" description="Disordered" evidence="1">
    <location>
        <begin position="173"/>
        <end position="265"/>
    </location>
</feature>
<feature type="compositionally biased region" description="Basic and acidic residues" evidence="1">
    <location>
        <begin position="225"/>
        <end position="237"/>
    </location>
</feature>
<dbReference type="Gene3D" id="3.40.50.11960">
    <property type="match status" value="1"/>
</dbReference>
<gene>
    <name evidence="2" type="ORF">GBAR_LOCUS29026</name>
</gene>
<dbReference type="Pfam" id="PF10199">
    <property type="entry name" value="Adaptin_binding"/>
    <property type="match status" value="1"/>
</dbReference>
<feature type="compositionally biased region" description="Polar residues" evidence="1">
    <location>
        <begin position="239"/>
        <end position="251"/>
    </location>
</feature>
<name>A0AA35XJD0_GEOBA</name>
<evidence type="ECO:0000256" key="1">
    <source>
        <dbReference type="SAM" id="MobiDB-lite"/>
    </source>
</evidence>
<comment type="caution">
    <text evidence="2">The sequence shown here is derived from an EMBL/GenBank/DDBJ whole genome shotgun (WGS) entry which is preliminary data.</text>
</comment>